<comment type="caution">
    <text evidence="19">The sequence shown here is derived from an EMBL/GenBank/DDBJ whole genome shotgun (WGS) entry which is preliminary data.</text>
</comment>
<organism evidence="19">
    <name type="scientific">Caldithrix abyssi</name>
    <dbReference type="NCBI Taxonomy" id="187145"/>
    <lineage>
        <taxon>Bacteria</taxon>
        <taxon>Pseudomonadati</taxon>
        <taxon>Calditrichota</taxon>
        <taxon>Calditrichia</taxon>
        <taxon>Calditrichales</taxon>
        <taxon>Calditrichaceae</taxon>
        <taxon>Caldithrix</taxon>
    </lineage>
</organism>
<dbReference type="Proteomes" id="UP000885779">
    <property type="component" value="Unassembled WGS sequence"/>
</dbReference>
<dbReference type="InterPro" id="IPR009057">
    <property type="entry name" value="Homeodomain-like_sf"/>
</dbReference>
<dbReference type="SUPFAM" id="SSF55874">
    <property type="entry name" value="ATPase domain of HSP90 chaperone/DNA topoisomerase II/histidine kinase"/>
    <property type="match status" value="1"/>
</dbReference>
<feature type="transmembrane region" description="Helical" evidence="14">
    <location>
        <begin position="764"/>
        <end position="782"/>
    </location>
</feature>
<keyword evidence="5" id="KW-0547">Nucleotide-binding</keyword>
<dbReference type="Pfam" id="PF00512">
    <property type="entry name" value="HisKA"/>
    <property type="match status" value="1"/>
</dbReference>
<keyword evidence="4" id="KW-0808">Transferase</keyword>
<dbReference type="Gene3D" id="3.40.50.2300">
    <property type="match status" value="1"/>
</dbReference>
<evidence type="ECO:0000256" key="14">
    <source>
        <dbReference type="SAM" id="Phobius"/>
    </source>
</evidence>
<reference evidence="19" key="1">
    <citation type="journal article" date="2020" name="mSystems">
        <title>Genome- and Community-Level Interaction Insights into Carbon Utilization and Element Cycling Functions of Hydrothermarchaeota in Hydrothermal Sediment.</title>
        <authorList>
            <person name="Zhou Z."/>
            <person name="Liu Y."/>
            <person name="Xu W."/>
            <person name="Pan J."/>
            <person name="Luo Z.H."/>
            <person name="Li M."/>
        </authorList>
    </citation>
    <scope>NUCLEOTIDE SEQUENCE [LARGE SCALE GENOMIC DNA]</scope>
    <source>
        <strain evidence="19">HyVt-577</strain>
    </source>
</reference>
<dbReference type="SMART" id="SM00448">
    <property type="entry name" value="REC"/>
    <property type="match status" value="1"/>
</dbReference>
<name>A0A7V4U2H9_CALAY</name>
<keyword evidence="11" id="KW-0804">Transcription</keyword>
<dbReference type="SUPFAM" id="SSF52172">
    <property type="entry name" value="CheY-like"/>
    <property type="match status" value="1"/>
</dbReference>
<evidence type="ECO:0000256" key="6">
    <source>
        <dbReference type="ARBA" id="ARBA00022777"/>
    </source>
</evidence>
<dbReference type="PROSITE" id="PS00041">
    <property type="entry name" value="HTH_ARAC_FAMILY_1"/>
    <property type="match status" value="1"/>
</dbReference>
<dbReference type="FunFam" id="3.30.565.10:FF:000037">
    <property type="entry name" value="Hybrid sensor histidine kinase/response regulator"/>
    <property type="match status" value="1"/>
</dbReference>
<accession>A0A7V4U2H9</accession>
<dbReference type="Gene3D" id="2.60.40.10">
    <property type="entry name" value="Immunoglobulins"/>
    <property type="match status" value="1"/>
</dbReference>
<dbReference type="EC" id="2.7.13.3" evidence="2"/>
<dbReference type="SMART" id="SM00342">
    <property type="entry name" value="HTH_ARAC"/>
    <property type="match status" value="1"/>
</dbReference>
<dbReference type="Pfam" id="PF12833">
    <property type="entry name" value="HTH_18"/>
    <property type="match status" value="1"/>
</dbReference>
<keyword evidence="8" id="KW-0902">Two-component regulatory system</keyword>
<feature type="signal peptide" evidence="15">
    <location>
        <begin position="1"/>
        <end position="23"/>
    </location>
</feature>
<dbReference type="InterPro" id="IPR036097">
    <property type="entry name" value="HisK_dim/P_sf"/>
</dbReference>
<dbReference type="PROSITE" id="PS50110">
    <property type="entry name" value="RESPONSE_REGULATORY"/>
    <property type="match status" value="1"/>
</dbReference>
<dbReference type="Gene3D" id="1.10.10.60">
    <property type="entry name" value="Homeodomain-like"/>
    <property type="match status" value="1"/>
</dbReference>
<evidence type="ECO:0000256" key="10">
    <source>
        <dbReference type="ARBA" id="ARBA00023125"/>
    </source>
</evidence>
<evidence type="ECO:0000256" key="1">
    <source>
        <dbReference type="ARBA" id="ARBA00000085"/>
    </source>
</evidence>
<evidence type="ECO:0000259" key="18">
    <source>
        <dbReference type="PROSITE" id="PS50110"/>
    </source>
</evidence>
<feature type="compositionally biased region" description="Basic and acidic residues" evidence="13">
    <location>
        <begin position="1073"/>
        <end position="1088"/>
    </location>
</feature>
<dbReference type="Pfam" id="PF07495">
    <property type="entry name" value="Y_Y_Y"/>
    <property type="match status" value="1"/>
</dbReference>
<evidence type="ECO:0000259" key="17">
    <source>
        <dbReference type="PROSITE" id="PS50109"/>
    </source>
</evidence>
<dbReference type="InterPro" id="IPR015943">
    <property type="entry name" value="WD40/YVTN_repeat-like_dom_sf"/>
</dbReference>
<dbReference type="CDD" id="cd17574">
    <property type="entry name" value="REC_OmpR"/>
    <property type="match status" value="1"/>
</dbReference>
<dbReference type="InterPro" id="IPR005467">
    <property type="entry name" value="His_kinase_dom"/>
</dbReference>
<evidence type="ECO:0000256" key="13">
    <source>
        <dbReference type="SAM" id="MobiDB-lite"/>
    </source>
</evidence>
<dbReference type="Gene3D" id="2.130.10.10">
    <property type="entry name" value="YVTN repeat-like/Quinoprotein amine dehydrogenase"/>
    <property type="match status" value="2"/>
</dbReference>
<dbReference type="GO" id="GO:0000155">
    <property type="term" value="F:phosphorelay sensor kinase activity"/>
    <property type="evidence" value="ECO:0007669"/>
    <property type="project" value="InterPro"/>
</dbReference>
<dbReference type="InterPro" id="IPR003661">
    <property type="entry name" value="HisK_dim/P_dom"/>
</dbReference>
<evidence type="ECO:0000313" key="19">
    <source>
        <dbReference type="EMBL" id="HGY56112.1"/>
    </source>
</evidence>
<dbReference type="CDD" id="cd00075">
    <property type="entry name" value="HATPase"/>
    <property type="match status" value="1"/>
</dbReference>
<dbReference type="SUPFAM" id="SSF47384">
    <property type="entry name" value="Homodimeric domain of signal transducing histidine kinase"/>
    <property type="match status" value="1"/>
</dbReference>
<feature type="domain" description="HTH araC/xylS-type" evidence="16">
    <location>
        <begin position="1245"/>
        <end position="1344"/>
    </location>
</feature>
<keyword evidence="6 19" id="KW-0418">Kinase</keyword>
<dbReference type="PANTHER" id="PTHR43547">
    <property type="entry name" value="TWO-COMPONENT HISTIDINE KINASE"/>
    <property type="match status" value="1"/>
</dbReference>
<evidence type="ECO:0000256" key="5">
    <source>
        <dbReference type="ARBA" id="ARBA00022741"/>
    </source>
</evidence>
<dbReference type="InterPro" id="IPR004358">
    <property type="entry name" value="Sig_transdc_His_kin-like_C"/>
</dbReference>
<dbReference type="InterPro" id="IPR018062">
    <property type="entry name" value="HTH_AraC-typ_CS"/>
</dbReference>
<keyword evidence="10" id="KW-0238">DNA-binding</keyword>
<dbReference type="SMART" id="SM00388">
    <property type="entry name" value="HisKA"/>
    <property type="match status" value="1"/>
</dbReference>
<feature type="region of interest" description="Disordered" evidence="13">
    <location>
        <begin position="1063"/>
        <end position="1095"/>
    </location>
</feature>
<dbReference type="InterPro" id="IPR018060">
    <property type="entry name" value="HTH_AraC"/>
</dbReference>
<dbReference type="Pfam" id="PF02518">
    <property type="entry name" value="HATPase_c"/>
    <property type="match status" value="1"/>
</dbReference>
<dbReference type="Pfam" id="PF00072">
    <property type="entry name" value="Response_reg"/>
    <property type="match status" value="1"/>
</dbReference>
<evidence type="ECO:0000256" key="4">
    <source>
        <dbReference type="ARBA" id="ARBA00022679"/>
    </source>
</evidence>
<evidence type="ECO:0000256" key="9">
    <source>
        <dbReference type="ARBA" id="ARBA00023015"/>
    </source>
</evidence>
<dbReference type="InterPro" id="IPR013783">
    <property type="entry name" value="Ig-like_fold"/>
</dbReference>
<dbReference type="EMBL" id="DRQG01000097">
    <property type="protein sequence ID" value="HGY56112.1"/>
    <property type="molecule type" value="Genomic_DNA"/>
</dbReference>
<keyword evidence="15" id="KW-0732">Signal</keyword>
<dbReference type="Gene3D" id="3.30.565.10">
    <property type="entry name" value="Histidine kinase-like ATPase, C-terminal domain"/>
    <property type="match status" value="1"/>
</dbReference>
<dbReference type="PANTHER" id="PTHR43547:SF2">
    <property type="entry name" value="HYBRID SIGNAL TRANSDUCTION HISTIDINE KINASE C"/>
    <property type="match status" value="1"/>
</dbReference>
<evidence type="ECO:0000256" key="11">
    <source>
        <dbReference type="ARBA" id="ARBA00023163"/>
    </source>
</evidence>
<evidence type="ECO:0000256" key="15">
    <source>
        <dbReference type="SAM" id="SignalP"/>
    </source>
</evidence>
<dbReference type="InterPro" id="IPR036890">
    <property type="entry name" value="HATPase_C_sf"/>
</dbReference>
<dbReference type="GO" id="GO:0005524">
    <property type="term" value="F:ATP binding"/>
    <property type="evidence" value="ECO:0007669"/>
    <property type="project" value="UniProtKB-KW"/>
</dbReference>
<dbReference type="InterPro" id="IPR003594">
    <property type="entry name" value="HATPase_dom"/>
</dbReference>
<dbReference type="PROSITE" id="PS50109">
    <property type="entry name" value="HIS_KIN"/>
    <property type="match status" value="1"/>
</dbReference>
<dbReference type="PROSITE" id="PS01124">
    <property type="entry name" value="HTH_ARAC_FAMILY_2"/>
    <property type="match status" value="1"/>
</dbReference>
<sequence length="1355" mass="154480">MLKHCLVIFSFILVALLPNSVISQPLAAAAEIGYPFIQTYKPSLYNAAPSNYDIARDDKEIMYFANDRGVLIFDGVSWQLFSLPNQGTVRALCYANNRMFVGGQDAMGYLTSSDKGTLRYVSLSNHIPEQFRDFKNIWEIKALKDTVYFRSYFYLYRWSKGKMKVFRAKNFFHTIYTVGRQLWYRAVGAGLFRVKSDSVLFIPGSEIFAKESIGDIFKMGNNNWLIIARKKGIFQYDGSRFRKISSKNTDMFLSKALAFRAIRLNNNRIAIATQRKGLAILDNKGKIVRIIGKEAGLPDNTLLNLHKDAQGGLWIALSNGIARVDISPLFSFYPPRSGIEGNINTLIRHKTNVYAATRMGVFRLDTSAYRLPRFTKIPGINSYTLDLLSMPNRLLVGSHLGVFEIVNGSARKLVDLTGVTCLHQPVSTPNLVFAGHYQGIGILNLNADPAHRFTAIDSIRDQIINMADDKGYLWAGTRHGLIRFPLFLEKTTGSSLLPRRIERFGQNDGLPDGSVRIIRFGDQLLFSTQKGIFSFSESSGRFNRADNLPYPLNDTSVTVTELFPAPGGASFWLIGHKGPRMLYGRLQYRKNNSWQWEAFLQQRLEDIGDVYAILPEKNVVWFGGFEGLLRFNPGSVSGVSTDSFSVYIRRLRSLKPDSLILENFGLQESATTSSNLFRIPYAMNALRFEFAAAWYDQPAKNVYRVRLSGYDEDFTSWSAETFKDYTRLSPGNYTFTVQARNQYGAIAQPAHLSFRIVPPLYFTWWAYILYTAIFIVFLVFITKIRLHRLEKRTNYLEELVDQRTAMVRSQAKKLKELDILKSRFFANISHEFRTPLTLILGPLNDMVSEEADNTKRKKLERMHRNAKRMQKLINQLLDLSRLEHNKMPLNVQQKPLAPFLRGLLSSFHSLAEQKNIRLLFTDKSSNPQQSVYYDPDVLEKVITNLLSNALKFSPSGGRVELVLENDAQWHIIRVTDTGIGITAENLPHIFDRFYQITNNRDGSTNEAREYEGTGIGLALARELIELHHGEIEVRSVKGKGTEFIVKIPFDSAIYHRHEIAENAEEGQAYPPDIPHKQTDRSPFEKPRLSPDNGNNDPLLLLIEDQRDMSEYVREVLPSSYQIHNASDGEEGLKKALNLIPDLIISDVMMPGMDGFDLCRRLKSDHRTSHIPIILLTAKAGEKGKVTGLDTGADAYLTKPFHSEELRIRVQRLIEQRRKLQERFRSEGRLMPREIKVNSAETEFIDKLTQTLEKNLHNEHFGVEELSRAMHLSRRQMLRKISALSGQNPTKFIRSFRIQRAKELLQQGFGTISEVAYQVGYGNVSYFTRCFREETGQTPSQFIKNQSQTDPADHNG</sequence>
<dbReference type="GO" id="GO:0003700">
    <property type="term" value="F:DNA-binding transcription factor activity"/>
    <property type="evidence" value="ECO:0007669"/>
    <property type="project" value="InterPro"/>
</dbReference>
<dbReference type="InterPro" id="IPR001789">
    <property type="entry name" value="Sig_transdc_resp-reg_receiver"/>
</dbReference>
<comment type="catalytic activity">
    <reaction evidence="1">
        <text>ATP + protein L-histidine = ADP + protein N-phospho-L-histidine.</text>
        <dbReference type="EC" id="2.7.13.3"/>
    </reaction>
</comment>
<evidence type="ECO:0000259" key="16">
    <source>
        <dbReference type="PROSITE" id="PS01124"/>
    </source>
</evidence>
<proteinExistence type="predicted"/>
<dbReference type="InterPro" id="IPR011123">
    <property type="entry name" value="Y_Y_Y"/>
</dbReference>
<feature type="chain" id="PRO_5031483831" description="histidine kinase" evidence="15">
    <location>
        <begin position="24"/>
        <end position="1355"/>
    </location>
</feature>
<feature type="domain" description="Response regulatory" evidence="18">
    <location>
        <begin position="1098"/>
        <end position="1213"/>
    </location>
</feature>
<evidence type="ECO:0000256" key="7">
    <source>
        <dbReference type="ARBA" id="ARBA00022840"/>
    </source>
</evidence>
<protein>
    <recommendedName>
        <fullName evidence="2">histidine kinase</fullName>
        <ecNumber evidence="2">2.7.13.3</ecNumber>
    </recommendedName>
</protein>
<evidence type="ECO:0000256" key="3">
    <source>
        <dbReference type="ARBA" id="ARBA00022553"/>
    </source>
</evidence>
<feature type="modified residue" description="4-aspartylphosphate" evidence="12">
    <location>
        <position position="1146"/>
    </location>
</feature>
<dbReference type="SUPFAM" id="SSF46689">
    <property type="entry name" value="Homeodomain-like"/>
    <property type="match status" value="1"/>
</dbReference>
<feature type="domain" description="Histidine kinase" evidence="17">
    <location>
        <begin position="827"/>
        <end position="1051"/>
    </location>
</feature>
<keyword evidence="14" id="KW-1133">Transmembrane helix</keyword>
<dbReference type="PRINTS" id="PR00344">
    <property type="entry name" value="BCTRLSENSOR"/>
</dbReference>
<evidence type="ECO:0000256" key="12">
    <source>
        <dbReference type="PROSITE-ProRule" id="PRU00169"/>
    </source>
</evidence>
<keyword evidence="14" id="KW-0472">Membrane</keyword>
<evidence type="ECO:0000256" key="8">
    <source>
        <dbReference type="ARBA" id="ARBA00023012"/>
    </source>
</evidence>
<dbReference type="InterPro" id="IPR011006">
    <property type="entry name" value="CheY-like_superfamily"/>
</dbReference>
<gene>
    <name evidence="19" type="ORF">ENK44_10435</name>
</gene>
<dbReference type="SMART" id="SM00387">
    <property type="entry name" value="HATPase_c"/>
    <property type="match status" value="1"/>
</dbReference>
<dbReference type="GO" id="GO:0043565">
    <property type="term" value="F:sequence-specific DNA binding"/>
    <property type="evidence" value="ECO:0007669"/>
    <property type="project" value="InterPro"/>
</dbReference>
<keyword evidence="14" id="KW-0812">Transmembrane</keyword>
<evidence type="ECO:0000256" key="2">
    <source>
        <dbReference type="ARBA" id="ARBA00012438"/>
    </source>
</evidence>
<dbReference type="FunFam" id="1.10.287.130:FF:000045">
    <property type="entry name" value="Two-component system sensor histidine kinase/response regulator"/>
    <property type="match status" value="1"/>
</dbReference>
<keyword evidence="3 12" id="KW-0597">Phosphoprotein</keyword>
<dbReference type="Gene3D" id="1.10.287.130">
    <property type="match status" value="1"/>
</dbReference>
<dbReference type="CDD" id="cd00082">
    <property type="entry name" value="HisKA"/>
    <property type="match status" value="1"/>
</dbReference>
<keyword evidence="7" id="KW-0067">ATP-binding</keyword>
<keyword evidence="9" id="KW-0805">Transcription regulation</keyword>